<evidence type="ECO:0000256" key="5">
    <source>
        <dbReference type="ARBA" id="ARBA00022692"/>
    </source>
</evidence>
<keyword evidence="7 11" id="KW-1133">Transmembrane helix</keyword>
<dbReference type="EMBL" id="QGKY02000246">
    <property type="protein sequence ID" value="KAF2584492.1"/>
    <property type="molecule type" value="Genomic_DNA"/>
</dbReference>
<dbReference type="GO" id="GO:0004144">
    <property type="term" value="F:diacylglycerol O-acyltransferase activity"/>
    <property type="evidence" value="ECO:0007669"/>
    <property type="project" value="UniProtKB-ARBA"/>
</dbReference>
<dbReference type="PANTHER" id="PTHR12317:SF63">
    <property type="entry name" value="DIACYLGLYCEROL O-ACYLTRANSFERASE 2"/>
    <property type="match status" value="1"/>
</dbReference>
<evidence type="ECO:0000256" key="9">
    <source>
        <dbReference type="ARBA" id="ARBA00023136"/>
    </source>
</evidence>
<dbReference type="Pfam" id="PF03982">
    <property type="entry name" value="DAGAT"/>
    <property type="match status" value="1"/>
</dbReference>
<evidence type="ECO:0000256" key="7">
    <source>
        <dbReference type="ARBA" id="ARBA00022989"/>
    </source>
</evidence>
<feature type="transmembrane region" description="Helical" evidence="11">
    <location>
        <begin position="21"/>
        <end position="42"/>
    </location>
</feature>
<keyword evidence="3" id="KW-0444">Lipid biosynthesis</keyword>
<keyword evidence="5 11" id="KW-0812">Transmembrane</keyword>
<protein>
    <recommendedName>
        <fullName evidence="13">Acyltransferase</fullName>
    </recommendedName>
</protein>
<dbReference type="PANTHER" id="PTHR12317">
    <property type="entry name" value="DIACYLGLYCEROL O-ACYLTRANSFERASE"/>
    <property type="match status" value="1"/>
</dbReference>
<sequence>MGGFREFGADEHSSSSSSSANLFHSVTAIVIWLGSVHLNVAIVLSSLIFLPPSLSLLILGLLFLLIFIPIDDRSKYGRMLARYICKHACSYFPVTLHVEDYDAFQPTRAYVFGYEPHSVWPIGAVALADLTGFMPLPNIKVLASTAVSFSVSSSFFFNPFLWLAPASRKNFASYLDSGYSCILVPGGVQETFHMKHD</sequence>
<accession>A0A8S9JS84</accession>
<comment type="subcellular location">
    <subcellularLocation>
        <location evidence="1">Endoplasmic reticulum membrane</location>
        <topology evidence="1">Multi-pass membrane protein</topology>
    </subcellularLocation>
</comment>
<dbReference type="GO" id="GO:0019432">
    <property type="term" value="P:triglyceride biosynthetic process"/>
    <property type="evidence" value="ECO:0007669"/>
    <property type="project" value="UniProtKB-ARBA"/>
</dbReference>
<feature type="non-terminal residue" evidence="12">
    <location>
        <position position="1"/>
    </location>
</feature>
<proteinExistence type="inferred from homology"/>
<evidence type="ECO:0000256" key="10">
    <source>
        <dbReference type="ARBA" id="ARBA00023315"/>
    </source>
</evidence>
<evidence type="ECO:0000256" key="8">
    <source>
        <dbReference type="ARBA" id="ARBA00023098"/>
    </source>
</evidence>
<feature type="transmembrane region" description="Helical" evidence="11">
    <location>
        <begin position="48"/>
        <end position="70"/>
    </location>
</feature>
<comment type="caution">
    <text evidence="12">The sequence shown here is derived from an EMBL/GenBank/DDBJ whole genome shotgun (WGS) entry which is preliminary data.</text>
</comment>
<comment type="similarity">
    <text evidence="2">Belongs to the diacylglycerol acyltransferase family.</text>
</comment>
<dbReference type="AlphaFoldDB" id="A0A8S9JS84"/>
<dbReference type="InterPro" id="IPR007130">
    <property type="entry name" value="DAGAT"/>
</dbReference>
<evidence type="ECO:0000256" key="2">
    <source>
        <dbReference type="ARBA" id="ARBA00005420"/>
    </source>
</evidence>
<keyword evidence="6" id="KW-0256">Endoplasmic reticulum</keyword>
<gene>
    <name evidence="12" type="ORF">F2Q70_00035548</name>
</gene>
<evidence type="ECO:0008006" key="13">
    <source>
        <dbReference type="Google" id="ProtNLM"/>
    </source>
</evidence>
<keyword evidence="9 11" id="KW-0472">Membrane</keyword>
<keyword evidence="10" id="KW-0012">Acyltransferase</keyword>
<keyword evidence="8" id="KW-0443">Lipid metabolism</keyword>
<evidence type="ECO:0000256" key="6">
    <source>
        <dbReference type="ARBA" id="ARBA00022824"/>
    </source>
</evidence>
<evidence type="ECO:0000256" key="1">
    <source>
        <dbReference type="ARBA" id="ARBA00004477"/>
    </source>
</evidence>
<name>A0A8S9JS84_BRACR</name>
<evidence type="ECO:0000256" key="11">
    <source>
        <dbReference type="SAM" id="Phobius"/>
    </source>
</evidence>
<organism evidence="12">
    <name type="scientific">Brassica cretica</name>
    <name type="common">Mustard</name>
    <dbReference type="NCBI Taxonomy" id="69181"/>
    <lineage>
        <taxon>Eukaryota</taxon>
        <taxon>Viridiplantae</taxon>
        <taxon>Streptophyta</taxon>
        <taxon>Embryophyta</taxon>
        <taxon>Tracheophyta</taxon>
        <taxon>Spermatophyta</taxon>
        <taxon>Magnoliopsida</taxon>
        <taxon>eudicotyledons</taxon>
        <taxon>Gunneridae</taxon>
        <taxon>Pentapetalae</taxon>
        <taxon>rosids</taxon>
        <taxon>malvids</taxon>
        <taxon>Brassicales</taxon>
        <taxon>Brassicaceae</taxon>
        <taxon>Brassiceae</taxon>
        <taxon>Brassica</taxon>
    </lineage>
</organism>
<evidence type="ECO:0000313" key="12">
    <source>
        <dbReference type="EMBL" id="KAF2584492.1"/>
    </source>
</evidence>
<keyword evidence="4" id="KW-0808">Transferase</keyword>
<evidence type="ECO:0000256" key="4">
    <source>
        <dbReference type="ARBA" id="ARBA00022679"/>
    </source>
</evidence>
<dbReference type="GO" id="GO:0005789">
    <property type="term" value="C:endoplasmic reticulum membrane"/>
    <property type="evidence" value="ECO:0007669"/>
    <property type="project" value="UniProtKB-SubCell"/>
</dbReference>
<reference evidence="12" key="1">
    <citation type="submission" date="2019-12" db="EMBL/GenBank/DDBJ databases">
        <title>Genome sequencing and annotation of Brassica cretica.</title>
        <authorList>
            <person name="Studholme D.J."/>
            <person name="Sarris P.F."/>
        </authorList>
    </citation>
    <scope>NUCLEOTIDE SEQUENCE</scope>
    <source>
        <strain evidence="12">PFS-102/07</strain>
        <tissue evidence="12">Leaf</tissue>
    </source>
</reference>
<evidence type="ECO:0000256" key="3">
    <source>
        <dbReference type="ARBA" id="ARBA00022516"/>
    </source>
</evidence>